<name>A0A7I7KAC3_9MYCO</name>
<accession>A0A7I7KAC3</accession>
<evidence type="ECO:0000313" key="1">
    <source>
        <dbReference type="EMBL" id="BBX20471.1"/>
    </source>
</evidence>
<dbReference type="EMBL" id="AP022563">
    <property type="protein sequence ID" value="BBX20471.1"/>
    <property type="molecule type" value="Genomic_DNA"/>
</dbReference>
<dbReference type="RefSeq" id="WP_098002726.1">
    <property type="nucleotide sequence ID" value="NZ_AP022563.1"/>
</dbReference>
<dbReference type="InterPro" id="IPR041313">
    <property type="entry name" value="DUF5642"/>
</dbReference>
<organism evidence="1 2">
    <name type="scientific">Mycolicibacterium duvalii</name>
    <dbReference type="NCBI Taxonomy" id="39688"/>
    <lineage>
        <taxon>Bacteria</taxon>
        <taxon>Bacillati</taxon>
        <taxon>Actinomycetota</taxon>
        <taxon>Actinomycetes</taxon>
        <taxon>Mycobacteriales</taxon>
        <taxon>Mycobacteriaceae</taxon>
        <taxon>Mycolicibacterium</taxon>
    </lineage>
</organism>
<dbReference type="AlphaFoldDB" id="A0A7I7KAC3"/>
<dbReference type="Pfam" id="PF18702">
    <property type="entry name" value="DUF5642"/>
    <property type="match status" value="1"/>
</dbReference>
<proteinExistence type="predicted"/>
<sequence>MRRFTVGAMLALCVSCGQPPPQATDTTTSATLQPINPARIDRAREHVPDGYEVAPFAGPASPVVLWGMGDGASADPPQCLALAAPAVDPAAVRGWSASGPGGIIYAVVAASPARPEPGLARDCGRWRIASARSSAAVTRVDAPAVAAADTNGMRTEARTVVEGGTETRTHADTFVAYLDGYVSFVAVVTDPGATHPALTAAFAADLLTETVAALRG</sequence>
<dbReference type="KEGG" id="mdu:MDUV_53310"/>
<evidence type="ECO:0000313" key="2">
    <source>
        <dbReference type="Proteomes" id="UP000467006"/>
    </source>
</evidence>
<protein>
    <submittedName>
        <fullName evidence="1">Uncharacterized protein</fullName>
    </submittedName>
</protein>
<dbReference type="OrthoDB" id="4641260at2"/>
<dbReference type="Proteomes" id="UP000467006">
    <property type="component" value="Chromosome"/>
</dbReference>
<gene>
    <name evidence="1" type="ORF">MDUV_53310</name>
</gene>
<reference evidence="1 2" key="1">
    <citation type="journal article" date="2019" name="Emerg. Microbes Infect.">
        <title>Comprehensive subspecies identification of 175 nontuberculous mycobacteria species based on 7547 genomic profiles.</title>
        <authorList>
            <person name="Matsumoto Y."/>
            <person name="Kinjo T."/>
            <person name="Motooka D."/>
            <person name="Nabeya D."/>
            <person name="Jung N."/>
            <person name="Uechi K."/>
            <person name="Horii T."/>
            <person name="Iida T."/>
            <person name="Fujita J."/>
            <person name="Nakamura S."/>
        </authorList>
    </citation>
    <scope>NUCLEOTIDE SEQUENCE [LARGE SCALE GENOMIC DNA]</scope>
    <source>
        <strain evidence="1 2">JCM 6396</strain>
    </source>
</reference>
<keyword evidence="2" id="KW-1185">Reference proteome</keyword>